<reference evidence="1" key="1">
    <citation type="submission" date="2023-09" db="EMBL/GenBank/DDBJ databases">
        <title>Vallitalea sediminicola and Vallitalea maricola sp. nov., anaerobic bacteria isolated from marine sediment.</title>
        <authorList>
            <person name="Hirano S."/>
            <person name="Maeda A."/>
            <person name="Terahara T."/>
            <person name="Mori K."/>
            <person name="Hamada M."/>
            <person name="Matsumoto R."/>
            <person name="Kobayashi T."/>
        </authorList>
    </citation>
    <scope>NUCLEOTIDE SEQUENCE</scope>
    <source>
        <strain evidence="1">AN17-2</strain>
    </source>
</reference>
<sequence>MKKYLIGGTIILFVVIVFLIVSLIKISKNEQSAKVEVIHKTKVITKKDEKLEQLQLEYNKLNDEYLKIKNKYNKLMEENISSQFVERYMGKKYPVASGIKKYIGEEPLRTYPSSLASYVFNSYKPDIVEVINEVSCEDENWCLVIDNNGISGYANGDDLVAIEKDDDSTNTDISETETLGGFKIGQRIETLIGLLDRDYYLIYENGRIYQFPDSKEVSGVEPMDRPFEESLDAFVGNTNHIWRLRTDSPKFTLKDGYKVGDNAMKVIKFYESEYKYSKDADGYWYSKYTFDTGDVHLEFLIDTEELNENSIIKYIIIG</sequence>
<gene>
    <name evidence="1" type="ORF">AN2V17_05160</name>
</gene>
<keyword evidence="2" id="KW-1185">Reference proteome</keyword>
<evidence type="ECO:0000313" key="2">
    <source>
        <dbReference type="Proteomes" id="UP001374599"/>
    </source>
</evidence>
<comment type="caution">
    <text evidence="1">The sequence shown here is derived from an EMBL/GenBank/DDBJ whole genome shotgun (WGS) entry which is preliminary data.</text>
</comment>
<evidence type="ECO:0000313" key="1">
    <source>
        <dbReference type="EMBL" id="GMQ61288.1"/>
    </source>
</evidence>
<dbReference type="Proteomes" id="UP001374599">
    <property type="component" value="Unassembled WGS sequence"/>
</dbReference>
<accession>A0ACB5UHA9</accession>
<dbReference type="EMBL" id="BTPU01000007">
    <property type="protein sequence ID" value="GMQ61288.1"/>
    <property type="molecule type" value="Genomic_DNA"/>
</dbReference>
<organism evidence="1 2">
    <name type="scientific">Vallitalea maricola</name>
    <dbReference type="NCBI Taxonomy" id="3074433"/>
    <lineage>
        <taxon>Bacteria</taxon>
        <taxon>Bacillati</taxon>
        <taxon>Bacillota</taxon>
        <taxon>Clostridia</taxon>
        <taxon>Lachnospirales</taxon>
        <taxon>Vallitaleaceae</taxon>
        <taxon>Vallitalea</taxon>
    </lineage>
</organism>
<proteinExistence type="predicted"/>
<name>A0ACB5UHA9_9FIRM</name>
<protein>
    <submittedName>
        <fullName evidence="1">Uncharacterized protein</fullName>
    </submittedName>
</protein>